<evidence type="ECO:0000313" key="1">
    <source>
        <dbReference type="EMBL" id="CAA2613971.1"/>
    </source>
</evidence>
<dbReference type="OrthoDB" id="1861518at2759"/>
<organism evidence="1">
    <name type="scientific">Spirodela intermedia</name>
    <name type="common">Intermediate duckweed</name>
    <dbReference type="NCBI Taxonomy" id="51605"/>
    <lineage>
        <taxon>Eukaryota</taxon>
        <taxon>Viridiplantae</taxon>
        <taxon>Streptophyta</taxon>
        <taxon>Embryophyta</taxon>
        <taxon>Tracheophyta</taxon>
        <taxon>Spermatophyta</taxon>
        <taxon>Magnoliopsida</taxon>
        <taxon>Liliopsida</taxon>
        <taxon>Araceae</taxon>
        <taxon>Lemnoideae</taxon>
        <taxon>Spirodela</taxon>
    </lineage>
</organism>
<sequence>MNFLQSLSIDFCGSSLFINSKLMWKVFFAQKFPVSIFTFRVSASSGDLQSCKSKLESLFCYDKSIPEEKIEKPIGLSLSTKEIGDKSPCMDCESKGAVLCTTCSGSGLYVDSILECQGIIVKVRCLGCGGSGNTMCSTCGGRGHL</sequence>
<reference evidence="1" key="1">
    <citation type="submission" date="2019-12" db="EMBL/GenBank/DDBJ databases">
        <authorList>
            <person name="Scholz U."/>
            <person name="Mascher M."/>
            <person name="Fiebig A."/>
        </authorList>
    </citation>
    <scope>NUCLEOTIDE SEQUENCE</scope>
</reference>
<dbReference type="Proteomes" id="UP000663760">
    <property type="component" value="Chromosome 1"/>
</dbReference>
<dbReference type="PANTHER" id="PTHR15852:SF13">
    <property type="entry name" value="DNAJ_HSP40 CYSTEINE-RICH DOMAIN SUPERFAMILY PROTEIN"/>
    <property type="match status" value="1"/>
</dbReference>
<name>A0A7I8I815_SPIIN</name>
<dbReference type="PANTHER" id="PTHR15852">
    <property type="entry name" value="PLASTID TRANSCRIPTIONALLY ACTIVE PROTEIN"/>
    <property type="match status" value="1"/>
</dbReference>
<accession>A0A7I8I815</accession>
<gene>
    <name evidence="1" type="ORF">SI7747_01000376</name>
    <name evidence="2" type="ORF">SI8410_01000451</name>
</gene>
<protein>
    <submittedName>
        <fullName evidence="1">Uncharacterized protein</fullName>
    </submittedName>
</protein>
<proteinExistence type="predicted"/>
<keyword evidence="3" id="KW-1185">Reference proteome</keyword>
<dbReference type="EMBL" id="LR743588">
    <property type="protein sequence ID" value="CAA2613971.1"/>
    <property type="molecule type" value="Genomic_DNA"/>
</dbReference>
<dbReference type="SUPFAM" id="SSF57938">
    <property type="entry name" value="DnaJ/Hsp40 cysteine-rich domain"/>
    <property type="match status" value="1"/>
</dbReference>
<dbReference type="InterPro" id="IPR036410">
    <property type="entry name" value="HSP_DnaJ_Cys-rich_dom_sf"/>
</dbReference>
<dbReference type="AlphaFoldDB" id="A0A7I8I815"/>
<evidence type="ECO:0000313" key="3">
    <source>
        <dbReference type="Proteomes" id="UP000663760"/>
    </source>
</evidence>
<evidence type="ECO:0000313" key="2">
    <source>
        <dbReference type="EMBL" id="CAA7388164.1"/>
    </source>
</evidence>
<dbReference type="EMBL" id="LR746264">
    <property type="protein sequence ID" value="CAA7388164.1"/>
    <property type="molecule type" value="Genomic_DNA"/>
</dbReference>